<feature type="domain" description="AB hydrolase-1" evidence="2">
    <location>
        <begin position="30"/>
        <end position="137"/>
    </location>
</feature>
<accession>A0A9W9CNR3</accession>
<keyword evidence="4" id="KW-1185">Reference proteome</keyword>
<dbReference type="Proteomes" id="UP001140560">
    <property type="component" value="Unassembled WGS sequence"/>
</dbReference>
<reference evidence="3" key="1">
    <citation type="submission" date="2022-10" db="EMBL/GenBank/DDBJ databases">
        <title>Tapping the CABI collections for fungal endophytes: first genome assemblies for Collariella, Neodidymelliopsis, Ascochyta clinopodiicola, Didymella pomorum, Didymosphaeria variabile, Neocosmospora piperis and Neocucurbitaria cava.</title>
        <authorList>
            <person name="Hill R."/>
        </authorList>
    </citation>
    <scope>NUCLEOTIDE SEQUENCE</scope>
    <source>
        <strain evidence="3">IMI 356814</strain>
    </source>
</reference>
<dbReference type="PANTHER" id="PTHR43798:SF33">
    <property type="entry name" value="HYDROLASE, PUTATIVE (AFU_ORTHOLOGUE AFUA_2G14860)-RELATED"/>
    <property type="match status" value="1"/>
</dbReference>
<dbReference type="Pfam" id="PF00561">
    <property type="entry name" value="Abhydrolase_1"/>
    <property type="match status" value="1"/>
</dbReference>
<protein>
    <recommendedName>
        <fullName evidence="2">AB hydrolase-1 domain-containing protein</fullName>
    </recommendedName>
</protein>
<evidence type="ECO:0000313" key="3">
    <source>
        <dbReference type="EMBL" id="KAJ4372279.1"/>
    </source>
</evidence>
<dbReference type="InterPro" id="IPR029058">
    <property type="entry name" value="AB_hydrolase_fold"/>
</dbReference>
<dbReference type="InterPro" id="IPR050266">
    <property type="entry name" value="AB_hydrolase_sf"/>
</dbReference>
<comment type="caution">
    <text evidence="3">The sequence shown here is derived from an EMBL/GenBank/DDBJ whole genome shotgun (WGS) entry which is preliminary data.</text>
</comment>
<name>A0A9W9CNR3_9PLEO</name>
<dbReference type="Gene3D" id="3.40.50.1820">
    <property type="entry name" value="alpha/beta hydrolase"/>
    <property type="match status" value="1"/>
</dbReference>
<feature type="compositionally biased region" description="Basic residues" evidence="1">
    <location>
        <begin position="1"/>
        <end position="11"/>
    </location>
</feature>
<evidence type="ECO:0000256" key="1">
    <source>
        <dbReference type="SAM" id="MobiDB-lite"/>
    </source>
</evidence>
<dbReference type="GO" id="GO:0016020">
    <property type="term" value="C:membrane"/>
    <property type="evidence" value="ECO:0007669"/>
    <property type="project" value="TreeGrafter"/>
</dbReference>
<evidence type="ECO:0000313" key="4">
    <source>
        <dbReference type="Proteomes" id="UP001140560"/>
    </source>
</evidence>
<proteinExistence type="predicted"/>
<dbReference type="InterPro" id="IPR000073">
    <property type="entry name" value="AB_hydrolase_1"/>
</dbReference>
<dbReference type="AlphaFoldDB" id="A0A9W9CNR3"/>
<dbReference type="OrthoDB" id="8119704at2759"/>
<organism evidence="3 4">
    <name type="scientific">Neocucurbitaria cava</name>
    <dbReference type="NCBI Taxonomy" id="798079"/>
    <lineage>
        <taxon>Eukaryota</taxon>
        <taxon>Fungi</taxon>
        <taxon>Dikarya</taxon>
        <taxon>Ascomycota</taxon>
        <taxon>Pezizomycotina</taxon>
        <taxon>Dothideomycetes</taxon>
        <taxon>Pleosporomycetidae</taxon>
        <taxon>Pleosporales</taxon>
        <taxon>Pleosporineae</taxon>
        <taxon>Cucurbitariaceae</taxon>
        <taxon>Neocucurbitaria</taxon>
    </lineage>
</organism>
<dbReference type="PANTHER" id="PTHR43798">
    <property type="entry name" value="MONOACYLGLYCEROL LIPASE"/>
    <property type="match status" value="1"/>
</dbReference>
<dbReference type="SUPFAM" id="SSF53474">
    <property type="entry name" value="alpha/beta-Hydrolases"/>
    <property type="match status" value="1"/>
</dbReference>
<evidence type="ECO:0000259" key="2">
    <source>
        <dbReference type="Pfam" id="PF00561"/>
    </source>
</evidence>
<dbReference type="EMBL" id="JAPEUY010000006">
    <property type="protein sequence ID" value="KAJ4372279.1"/>
    <property type="molecule type" value="Genomic_DNA"/>
</dbReference>
<feature type="region of interest" description="Disordered" evidence="1">
    <location>
        <begin position="1"/>
        <end position="23"/>
    </location>
</feature>
<sequence length="208" mass="22928">MDTHQHQHQHHLPTSPPEIWHTTTGTPGSPTLLLLHGLFSSHLEFSALLPHLTPYYFILLVDLPGHSNSQSATLNTTTTYRFPEITSALATLIRTSSPSGTAHLAGLSYGGFLALSLARAHPELVASVFTSGSAPWAGIQRFVATRPRLLWCVIAPPILYVPDSLFAWLLKQMGLADLEAMREESKRNFSNELMRAGFEDCAGSGWRW</sequence>
<gene>
    <name evidence="3" type="ORF">N0V83_004053</name>
</gene>